<name>A0A1H6WAF3_9BACT</name>
<dbReference type="GO" id="GO:0009435">
    <property type="term" value="P:NAD+ biosynthetic process"/>
    <property type="evidence" value="ECO:0007669"/>
    <property type="project" value="UniProtKB-UniRule"/>
</dbReference>
<evidence type="ECO:0000256" key="9">
    <source>
        <dbReference type="ARBA" id="ARBA00023027"/>
    </source>
</evidence>
<dbReference type="AlphaFoldDB" id="A0A1H6WAF3"/>
<dbReference type="GO" id="GO:0005524">
    <property type="term" value="F:ATP binding"/>
    <property type="evidence" value="ECO:0007669"/>
    <property type="project" value="UniProtKB-KW"/>
</dbReference>
<dbReference type="CDD" id="cd02165">
    <property type="entry name" value="NMNAT"/>
    <property type="match status" value="1"/>
</dbReference>
<evidence type="ECO:0000256" key="10">
    <source>
        <dbReference type="ARBA" id="ARBA00048721"/>
    </source>
</evidence>
<evidence type="ECO:0000313" key="14">
    <source>
        <dbReference type="Proteomes" id="UP000199532"/>
    </source>
</evidence>
<evidence type="ECO:0000256" key="1">
    <source>
        <dbReference type="ARBA" id="ARBA00002324"/>
    </source>
</evidence>
<keyword evidence="9 11" id="KW-0520">NAD</keyword>
<evidence type="ECO:0000256" key="6">
    <source>
        <dbReference type="ARBA" id="ARBA00022695"/>
    </source>
</evidence>
<accession>A0A1H6WAF3</accession>
<dbReference type="Gene3D" id="3.40.50.620">
    <property type="entry name" value="HUPs"/>
    <property type="match status" value="1"/>
</dbReference>
<comment type="catalytic activity">
    <reaction evidence="10 11">
        <text>nicotinate beta-D-ribonucleotide + ATP + H(+) = deamido-NAD(+) + diphosphate</text>
        <dbReference type="Rhea" id="RHEA:22860"/>
        <dbReference type="ChEBI" id="CHEBI:15378"/>
        <dbReference type="ChEBI" id="CHEBI:30616"/>
        <dbReference type="ChEBI" id="CHEBI:33019"/>
        <dbReference type="ChEBI" id="CHEBI:57502"/>
        <dbReference type="ChEBI" id="CHEBI:58437"/>
        <dbReference type="EC" id="2.7.7.18"/>
    </reaction>
</comment>
<evidence type="ECO:0000256" key="5">
    <source>
        <dbReference type="ARBA" id="ARBA00022679"/>
    </source>
</evidence>
<dbReference type="HAMAP" id="MF_00244">
    <property type="entry name" value="NaMN_adenylyltr"/>
    <property type="match status" value="1"/>
</dbReference>
<keyword evidence="4 11" id="KW-0662">Pyridine nucleotide biosynthesis</keyword>
<dbReference type="PANTHER" id="PTHR39321">
    <property type="entry name" value="NICOTINATE-NUCLEOTIDE ADENYLYLTRANSFERASE-RELATED"/>
    <property type="match status" value="1"/>
</dbReference>
<dbReference type="EC" id="2.7.7.18" evidence="11"/>
<protein>
    <recommendedName>
        <fullName evidence="11">Probable nicotinate-nucleotide adenylyltransferase</fullName>
        <ecNumber evidence="11">2.7.7.18</ecNumber>
    </recommendedName>
    <alternativeName>
        <fullName evidence="11">Deamido-NAD(+) diphosphorylase</fullName>
    </alternativeName>
    <alternativeName>
        <fullName evidence="11">Deamido-NAD(+) pyrophosphorylase</fullName>
    </alternativeName>
    <alternativeName>
        <fullName evidence="11">Nicotinate mononucleotide adenylyltransferase</fullName>
        <shortName evidence="11">NaMN adenylyltransferase</shortName>
    </alternativeName>
</protein>
<evidence type="ECO:0000313" key="13">
    <source>
        <dbReference type="EMBL" id="SEJ09335.1"/>
    </source>
</evidence>
<dbReference type="GO" id="GO:0004515">
    <property type="term" value="F:nicotinate-nucleotide adenylyltransferase activity"/>
    <property type="evidence" value="ECO:0007669"/>
    <property type="project" value="UniProtKB-UniRule"/>
</dbReference>
<keyword evidence="5 11" id="KW-0808">Transferase</keyword>
<keyword evidence="8 11" id="KW-0067">ATP-binding</keyword>
<dbReference type="PANTHER" id="PTHR39321:SF3">
    <property type="entry name" value="PHOSPHOPANTETHEINE ADENYLYLTRANSFERASE"/>
    <property type="match status" value="1"/>
</dbReference>
<reference evidence="13 14" key="1">
    <citation type="submission" date="2016-10" db="EMBL/GenBank/DDBJ databases">
        <authorList>
            <person name="de Groot N.N."/>
        </authorList>
    </citation>
    <scope>NUCLEOTIDE SEQUENCE [LARGE SCALE GENOMIC DNA]</scope>
    <source>
        <strain evidence="13 14">DSM 19938</strain>
    </source>
</reference>
<dbReference type="UniPathway" id="UPA00253">
    <property type="reaction ID" value="UER00332"/>
</dbReference>
<keyword evidence="14" id="KW-1185">Reference proteome</keyword>
<keyword evidence="6 11" id="KW-0548">Nucleotidyltransferase</keyword>
<proteinExistence type="inferred from homology"/>
<evidence type="ECO:0000256" key="7">
    <source>
        <dbReference type="ARBA" id="ARBA00022741"/>
    </source>
</evidence>
<feature type="domain" description="Cytidyltransferase-like" evidence="12">
    <location>
        <begin position="5"/>
        <end position="163"/>
    </location>
</feature>
<evidence type="ECO:0000259" key="12">
    <source>
        <dbReference type="Pfam" id="PF01467"/>
    </source>
</evidence>
<evidence type="ECO:0000256" key="2">
    <source>
        <dbReference type="ARBA" id="ARBA00005019"/>
    </source>
</evidence>
<dbReference type="RefSeq" id="WP_090336692.1">
    <property type="nucleotide sequence ID" value="NZ_FNXY01000005.1"/>
</dbReference>
<evidence type="ECO:0000256" key="11">
    <source>
        <dbReference type="HAMAP-Rule" id="MF_00244"/>
    </source>
</evidence>
<dbReference type="InterPro" id="IPR014729">
    <property type="entry name" value="Rossmann-like_a/b/a_fold"/>
</dbReference>
<dbReference type="OrthoDB" id="5295945at2"/>
<comment type="function">
    <text evidence="1 11">Catalyzes the reversible adenylation of nicotinate mononucleotide (NaMN) to nicotinic acid adenine dinucleotide (NaAD).</text>
</comment>
<evidence type="ECO:0000256" key="3">
    <source>
        <dbReference type="ARBA" id="ARBA00009014"/>
    </source>
</evidence>
<dbReference type="Proteomes" id="UP000199532">
    <property type="component" value="Unassembled WGS sequence"/>
</dbReference>
<evidence type="ECO:0000256" key="8">
    <source>
        <dbReference type="ARBA" id="ARBA00022840"/>
    </source>
</evidence>
<dbReference type="STRING" id="408657.SAMN04487995_3181"/>
<dbReference type="Pfam" id="PF01467">
    <property type="entry name" value="CTP_transf_like"/>
    <property type="match status" value="1"/>
</dbReference>
<evidence type="ECO:0000256" key="4">
    <source>
        <dbReference type="ARBA" id="ARBA00022642"/>
    </source>
</evidence>
<dbReference type="SUPFAM" id="SSF52374">
    <property type="entry name" value="Nucleotidylyl transferase"/>
    <property type="match status" value="1"/>
</dbReference>
<comment type="similarity">
    <text evidence="3 11">Belongs to the NadD family.</text>
</comment>
<dbReference type="InterPro" id="IPR005248">
    <property type="entry name" value="NadD/NMNAT"/>
</dbReference>
<sequence>MKIGLFFGSFNPIHIGHLIIANTMVTATDLEQVWFVVSPQNPFKKNNSLLHEFDRYDLVSRAVADNSLLKVTDIEFHMPKPSYTIDTLIRMQEKFPQHEFKLIMGEDNLAQFPNWKNHDKILEYVGLYVYPRPNAASHNFKDHPAVKFVEAPLLDISATYLRACLKSGKSIRYMVSEPVEEMIRLKKFYL</sequence>
<keyword evidence="7 11" id="KW-0547">Nucleotide-binding</keyword>
<organism evidence="13 14">
    <name type="scientific">Dyadobacter koreensis</name>
    <dbReference type="NCBI Taxonomy" id="408657"/>
    <lineage>
        <taxon>Bacteria</taxon>
        <taxon>Pseudomonadati</taxon>
        <taxon>Bacteroidota</taxon>
        <taxon>Cytophagia</taxon>
        <taxon>Cytophagales</taxon>
        <taxon>Spirosomataceae</taxon>
        <taxon>Dyadobacter</taxon>
    </lineage>
</organism>
<dbReference type="EMBL" id="FNXY01000005">
    <property type="protein sequence ID" value="SEJ09335.1"/>
    <property type="molecule type" value="Genomic_DNA"/>
</dbReference>
<dbReference type="NCBIfam" id="TIGR00125">
    <property type="entry name" value="cyt_tran_rel"/>
    <property type="match status" value="1"/>
</dbReference>
<dbReference type="InterPro" id="IPR004821">
    <property type="entry name" value="Cyt_trans-like"/>
</dbReference>
<gene>
    <name evidence="11" type="primary">nadD</name>
    <name evidence="13" type="ORF">SAMN04487995_3181</name>
</gene>
<dbReference type="NCBIfam" id="TIGR00482">
    <property type="entry name" value="nicotinate (nicotinamide) nucleotide adenylyltransferase"/>
    <property type="match status" value="1"/>
</dbReference>
<comment type="pathway">
    <text evidence="2 11">Cofactor biosynthesis; NAD(+) biosynthesis; deamido-NAD(+) from nicotinate D-ribonucleotide: step 1/1.</text>
</comment>